<feature type="region of interest" description="Disordered" evidence="2">
    <location>
        <begin position="117"/>
        <end position="140"/>
    </location>
</feature>
<feature type="compositionally biased region" description="Low complexity" evidence="2">
    <location>
        <begin position="121"/>
        <end position="133"/>
    </location>
</feature>
<evidence type="ECO:0000259" key="3">
    <source>
        <dbReference type="Pfam" id="PF01052"/>
    </source>
</evidence>
<evidence type="ECO:0000256" key="2">
    <source>
        <dbReference type="SAM" id="MobiDB-lite"/>
    </source>
</evidence>
<proteinExistence type="inferred from homology"/>
<protein>
    <submittedName>
        <fullName evidence="4">Type III secretion inner membrane protein (YscQ,homologous to flagellar export components)</fullName>
    </submittedName>
</protein>
<dbReference type="InterPro" id="IPR013385">
    <property type="entry name" value="T3SS_SpaO/YscQ/SpaO"/>
</dbReference>
<dbReference type="InterPro" id="IPR036429">
    <property type="entry name" value="SpoA-like_sf"/>
</dbReference>
<dbReference type="Proteomes" id="UP000198460">
    <property type="component" value="Unassembled WGS sequence"/>
</dbReference>
<dbReference type="RefSeq" id="WP_159935927.1">
    <property type="nucleotide sequence ID" value="NZ_FXAN01000047.1"/>
</dbReference>
<accession>A0A238H3T7</accession>
<comment type="similarity">
    <text evidence="1">Belongs to the FliN/MopA/SpaO family.</text>
</comment>
<keyword evidence="4" id="KW-0966">Cell projection</keyword>
<evidence type="ECO:0000313" key="4">
    <source>
        <dbReference type="EMBL" id="SMF99954.1"/>
    </source>
</evidence>
<name>A0A238H3T7_9BURK</name>
<evidence type="ECO:0000256" key="1">
    <source>
        <dbReference type="ARBA" id="ARBA00009226"/>
    </source>
</evidence>
<dbReference type="GO" id="GO:0030254">
    <property type="term" value="P:protein secretion by the type III secretion system"/>
    <property type="evidence" value="ECO:0007669"/>
    <property type="project" value="InterPro"/>
</dbReference>
<keyword evidence="4" id="KW-0969">Cilium</keyword>
<dbReference type="NCBIfam" id="TIGR02551">
    <property type="entry name" value="SpaO_YscQ"/>
    <property type="match status" value="1"/>
</dbReference>
<dbReference type="Pfam" id="PF01052">
    <property type="entry name" value="FliMN_C"/>
    <property type="match status" value="1"/>
</dbReference>
<dbReference type="SUPFAM" id="SSF101801">
    <property type="entry name" value="Surface presentation of antigens (SPOA)"/>
    <property type="match status" value="1"/>
</dbReference>
<sequence>MPIESPIETVQSAEFESLPRFSKIIDAEHRPLNLPAIDSSMANITRILCNQRLIAYIEARGEIAHLSIEPLDRLPEWQHPALARLSFSVQSSELTVSVGFDLDAYPVLAAAVGTDEPPYETAATPRAGTAGAPQQAMPNAQSARSDLRQALARALLEPMLTLLAPCGLNHPRVHAIRRQAPAGEHDHRSLLRLSCRALGRSHEFVLHIDKTIQALERLAPPLSAARLGSLRLPGRLIIGVKPLAYDTLRALAPGDVILRALHPSLNAKLLDASGAPRASVFATAAWGAPRCVRLCAAVEFDRQSLVLIKEPVMSDASESDLTGSADELIHIGELEVPVQFEVDIVKLSLTQLASLRSGYVIELETSVDKAQLRLVAHGQTIGYGEMVTVGEHLGVRILRMASEYVSTD</sequence>
<dbReference type="Gene3D" id="2.30.330.10">
    <property type="entry name" value="SpoA-like"/>
    <property type="match status" value="1"/>
</dbReference>
<evidence type="ECO:0000313" key="5">
    <source>
        <dbReference type="Proteomes" id="UP000198460"/>
    </source>
</evidence>
<dbReference type="EMBL" id="FXAN01000047">
    <property type="protein sequence ID" value="SMF99954.1"/>
    <property type="molecule type" value="Genomic_DNA"/>
</dbReference>
<feature type="domain" description="Flagellar motor switch protein FliN-like C-terminal" evidence="3">
    <location>
        <begin position="331"/>
        <end position="400"/>
    </location>
</feature>
<reference evidence="4 5" key="1">
    <citation type="submission" date="2017-04" db="EMBL/GenBank/DDBJ databases">
        <authorList>
            <person name="Afonso C.L."/>
            <person name="Miller P.J."/>
            <person name="Scott M.A."/>
            <person name="Spackman E."/>
            <person name="Goraichik I."/>
            <person name="Dimitrov K.M."/>
            <person name="Suarez D.L."/>
            <person name="Swayne D.E."/>
        </authorList>
    </citation>
    <scope>NUCLEOTIDE SEQUENCE [LARGE SCALE GENOMIC DNA]</scope>
    <source>
        <strain evidence="4">LMG 28154</strain>
    </source>
</reference>
<keyword evidence="4" id="KW-0282">Flagellum</keyword>
<organism evidence="4 5">
    <name type="scientific">Burkholderia singularis</name>
    <dbReference type="NCBI Taxonomy" id="1503053"/>
    <lineage>
        <taxon>Bacteria</taxon>
        <taxon>Pseudomonadati</taxon>
        <taxon>Pseudomonadota</taxon>
        <taxon>Betaproteobacteria</taxon>
        <taxon>Burkholderiales</taxon>
        <taxon>Burkholderiaceae</taxon>
        <taxon>Burkholderia</taxon>
        <taxon>pseudomallei group</taxon>
    </lineage>
</organism>
<dbReference type="GO" id="GO:0050918">
    <property type="term" value="P:positive chemotaxis"/>
    <property type="evidence" value="ECO:0007669"/>
    <property type="project" value="TreeGrafter"/>
</dbReference>
<dbReference type="AlphaFoldDB" id="A0A238H3T7"/>
<dbReference type="PANTHER" id="PTHR30034">
    <property type="entry name" value="FLAGELLAR MOTOR SWITCH PROTEIN FLIM"/>
    <property type="match status" value="1"/>
</dbReference>
<dbReference type="PANTHER" id="PTHR30034:SF6">
    <property type="entry name" value="YOP PROTEINS TRANSLOCATION PROTEIN Q"/>
    <property type="match status" value="1"/>
</dbReference>
<dbReference type="GO" id="GO:0071978">
    <property type="term" value="P:bacterial-type flagellum-dependent swarming motility"/>
    <property type="evidence" value="ECO:0007669"/>
    <property type="project" value="TreeGrafter"/>
</dbReference>
<gene>
    <name evidence="4" type="ORF">BSIN_3143</name>
</gene>
<dbReference type="InterPro" id="IPR001543">
    <property type="entry name" value="FliN-like_C"/>
</dbReference>